<dbReference type="RefSeq" id="XP_007510351.1">
    <property type="nucleotide sequence ID" value="XM_007510289.1"/>
</dbReference>
<dbReference type="Pfam" id="PF13639">
    <property type="entry name" value="zf-RING_2"/>
    <property type="match status" value="1"/>
</dbReference>
<dbReference type="PROSITE" id="PS50089">
    <property type="entry name" value="ZF_RING_2"/>
    <property type="match status" value="1"/>
</dbReference>
<evidence type="ECO:0000313" key="6">
    <source>
        <dbReference type="EMBL" id="CCO18696.1"/>
    </source>
</evidence>
<dbReference type="PROSITE" id="PS00518">
    <property type="entry name" value="ZF_RING_1"/>
    <property type="match status" value="1"/>
</dbReference>
<name>K8EKX6_9CHLO</name>
<dbReference type="EMBL" id="FO082268">
    <property type="protein sequence ID" value="CCO18696.1"/>
    <property type="molecule type" value="Genomic_DNA"/>
</dbReference>
<dbReference type="KEGG" id="bpg:Bathy11g03230"/>
<keyword evidence="7" id="KW-1185">Reference proteome</keyword>
<feature type="domain" description="RING-type" evidence="5">
    <location>
        <begin position="235"/>
        <end position="272"/>
    </location>
</feature>
<keyword evidence="1" id="KW-0479">Metal-binding</keyword>
<keyword evidence="3" id="KW-0862">Zinc</keyword>
<protein>
    <recommendedName>
        <fullName evidence="5">RING-type domain-containing protein</fullName>
    </recommendedName>
</protein>
<dbReference type="PANTHER" id="PTHR12109">
    <property type="entry name" value="RING FINGER PROTEIN 141-RELATED"/>
    <property type="match status" value="1"/>
</dbReference>
<evidence type="ECO:0000256" key="2">
    <source>
        <dbReference type="ARBA" id="ARBA00022771"/>
    </source>
</evidence>
<dbReference type="eggNOG" id="KOG1039">
    <property type="taxonomic scope" value="Eukaryota"/>
</dbReference>
<evidence type="ECO:0000256" key="3">
    <source>
        <dbReference type="ARBA" id="ARBA00022833"/>
    </source>
</evidence>
<dbReference type="Proteomes" id="UP000198341">
    <property type="component" value="Chromosome 11"/>
</dbReference>
<evidence type="ECO:0000259" key="5">
    <source>
        <dbReference type="PROSITE" id="PS50089"/>
    </source>
</evidence>
<dbReference type="InterPro" id="IPR047126">
    <property type="entry name" value="RNF141-like"/>
</dbReference>
<dbReference type="PANTHER" id="PTHR12109:SF5">
    <property type="entry name" value="RING-TYPE DOMAIN-CONTAINING PROTEIN"/>
    <property type="match status" value="1"/>
</dbReference>
<dbReference type="GeneID" id="19013002"/>
<proteinExistence type="predicted"/>
<accession>K8EKX6</accession>
<dbReference type="SUPFAM" id="SSF57850">
    <property type="entry name" value="RING/U-box"/>
    <property type="match status" value="1"/>
</dbReference>
<gene>
    <name evidence="6" type="ordered locus">Bathy11g03230</name>
</gene>
<evidence type="ECO:0000256" key="1">
    <source>
        <dbReference type="ARBA" id="ARBA00022723"/>
    </source>
</evidence>
<dbReference type="OrthoDB" id="8062037at2759"/>
<sequence length="369" mass="42646">MEPLIENLVIFGIVGAIRTTQWLYSTHEERINREVEHIRMYLKRCGDKMKGLKGFDLSFEEVLGDVSTANKCLESDGLGNLLDDKKFRLRVTPVFRGNGNVFVKLLKYNSSFAYAFGNVEFDFELVKRRKDKEEKEEEKREWEKREEGGFVRSVAATREGESDVDDDDVDGNEEFEHVHVVRRCSIETFYRVVVPALRQISEKYENRENEETRRLLEVEDVTTTRTDRGVTGEECSICLDASLEVIARCGHGFCQECYARWLRRSGTCALCRERLPTTDHGGAFSLVSFSEISTEVPLSASFSQTNHRGDAEDEEEEPEEETLENFQICFGNEASLEWLKHRLSTFDVVCEQDVSAFRKFKQTLFINKR</sequence>
<dbReference type="InterPro" id="IPR001841">
    <property type="entry name" value="Znf_RING"/>
</dbReference>
<evidence type="ECO:0000256" key="4">
    <source>
        <dbReference type="PROSITE-ProRule" id="PRU00175"/>
    </source>
</evidence>
<dbReference type="GO" id="GO:0008270">
    <property type="term" value="F:zinc ion binding"/>
    <property type="evidence" value="ECO:0007669"/>
    <property type="project" value="UniProtKB-KW"/>
</dbReference>
<dbReference type="SMART" id="SM00184">
    <property type="entry name" value="RING"/>
    <property type="match status" value="1"/>
</dbReference>
<dbReference type="AlphaFoldDB" id="K8EKX6"/>
<dbReference type="InterPro" id="IPR017907">
    <property type="entry name" value="Znf_RING_CS"/>
</dbReference>
<dbReference type="Gene3D" id="3.30.40.10">
    <property type="entry name" value="Zinc/RING finger domain, C3HC4 (zinc finger)"/>
    <property type="match status" value="1"/>
</dbReference>
<dbReference type="STRING" id="41875.K8EKX6"/>
<keyword evidence="2 4" id="KW-0863">Zinc-finger</keyword>
<dbReference type="InterPro" id="IPR013083">
    <property type="entry name" value="Znf_RING/FYVE/PHD"/>
</dbReference>
<reference evidence="6 7" key="1">
    <citation type="submission" date="2011-10" db="EMBL/GenBank/DDBJ databases">
        <authorList>
            <person name="Genoscope - CEA"/>
        </authorList>
    </citation>
    <scope>NUCLEOTIDE SEQUENCE [LARGE SCALE GENOMIC DNA]</scope>
    <source>
        <strain evidence="6 7">RCC 1105</strain>
    </source>
</reference>
<evidence type="ECO:0000313" key="7">
    <source>
        <dbReference type="Proteomes" id="UP000198341"/>
    </source>
</evidence>
<organism evidence="6 7">
    <name type="scientific">Bathycoccus prasinos</name>
    <dbReference type="NCBI Taxonomy" id="41875"/>
    <lineage>
        <taxon>Eukaryota</taxon>
        <taxon>Viridiplantae</taxon>
        <taxon>Chlorophyta</taxon>
        <taxon>Mamiellophyceae</taxon>
        <taxon>Mamiellales</taxon>
        <taxon>Bathycoccaceae</taxon>
        <taxon>Bathycoccus</taxon>
    </lineage>
</organism>